<evidence type="ECO:0000313" key="2">
    <source>
        <dbReference type="Proteomes" id="UP000198744"/>
    </source>
</evidence>
<dbReference type="AlphaFoldDB" id="A0A1H7WKX0"/>
<reference evidence="1 2" key="1">
    <citation type="submission" date="2016-10" db="EMBL/GenBank/DDBJ databases">
        <authorList>
            <person name="de Groot N.N."/>
        </authorList>
    </citation>
    <scope>NUCLEOTIDE SEQUENCE [LARGE SCALE GENOMIC DNA]</scope>
    <source>
        <strain evidence="1 2">DSM 8423</strain>
    </source>
</reference>
<keyword evidence="2" id="KW-1185">Reference proteome</keyword>
<dbReference type="RefSeq" id="WP_093882892.1">
    <property type="nucleotide sequence ID" value="NZ_FOBS01000007.1"/>
</dbReference>
<dbReference type="STRING" id="43775.SAMN04489760_10719"/>
<sequence>MKKRNPRPVSGIKRFCVVLMILLLTVLQHNPALALSLSDSSNPIPAAAMKLVQFCIDPRVGLDSQAIATLVDYVLGPKSNKEASLPTNRNAAGAYYEFDTRIDFPSFLKYSFNKQIPSVLTSPSSLRYSQWVDAQGNPRNFSSLCDLTAHDGQPLVLRGLEHVGITPDLNTGVYYKYDLKKTLILLKHKGRQVLISVSKQTDISDVGKKGIILGNDDDWNYYYSGETGSAKTGLGWVKSYIYDYFSVGVYVPGSSSSTVRSGFFSWIRAGWSGINFAESKHVLKGLQRHARSTKIVLESPKLPPPNQVASTYLKLSALPRNVLDDKYATLQQARQQLASRKINVAAPAAKQGSAYANTPKEQILSELMLEYFKMSLGKPSLLASRDI</sequence>
<dbReference type="OrthoDB" id="5416239at2"/>
<organism evidence="1 2">
    <name type="scientific">Syntrophus gentianae</name>
    <dbReference type="NCBI Taxonomy" id="43775"/>
    <lineage>
        <taxon>Bacteria</taxon>
        <taxon>Pseudomonadati</taxon>
        <taxon>Thermodesulfobacteriota</taxon>
        <taxon>Syntrophia</taxon>
        <taxon>Syntrophales</taxon>
        <taxon>Syntrophaceae</taxon>
        <taxon>Syntrophus</taxon>
    </lineage>
</organism>
<name>A0A1H7WKX0_9BACT</name>
<protein>
    <submittedName>
        <fullName evidence="1">Uncharacterized protein</fullName>
    </submittedName>
</protein>
<evidence type="ECO:0000313" key="1">
    <source>
        <dbReference type="EMBL" id="SEM22282.1"/>
    </source>
</evidence>
<proteinExistence type="predicted"/>
<accession>A0A1H7WKX0</accession>
<gene>
    <name evidence="1" type="ORF">SAMN04489760_10719</name>
</gene>
<dbReference type="Proteomes" id="UP000198744">
    <property type="component" value="Unassembled WGS sequence"/>
</dbReference>
<dbReference type="EMBL" id="FOBS01000007">
    <property type="protein sequence ID" value="SEM22282.1"/>
    <property type="molecule type" value="Genomic_DNA"/>
</dbReference>